<dbReference type="PANTHER" id="PTHR43806:SF11">
    <property type="entry name" value="CEREVISIN-RELATED"/>
    <property type="match status" value="1"/>
</dbReference>
<dbReference type="InterPro" id="IPR023828">
    <property type="entry name" value="Peptidase_S8_Ser-AS"/>
</dbReference>
<evidence type="ECO:0000256" key="10">
    <source>
        <dbReference type="PROSITE-ProRule" id="PRU01240"/>
    </source>
</evidence>
<keyword evidence="13" id="KW-0614">Plasmid</keyword>
<evidence type="ECO:0000256" key="8">
    <source>
        <dbReference type="ARBA" id="ARBA00022825"/>
    </source>
</evidence>
<dbReference type="PRINTS" id="PR00723">
    <property type="entry name" value="SUBTILISIN"/>
</dbReference>
<dbReference type="GO" id="GO:0005576">
    <property type="term" value="C:extracellular region"/>
    <property type="evidence" value="ECO:0007669"/>
    <property type="project" value="UniProtKB-SubCell"/>
</dbReference>
<evidence type="ECO:0000313" key="13">
    <source>
        <dbReference type="EMBL" id="AND28617.1"/>
    </source>
</evidence>
<dbReference type="GO" id="GO:0004252">
    <property type="term" value="F:serine-type endopeptidase activity"/>
    <property type="evidence" value="ECO:0007669"/>
    <property type="project" value="UniProtKB-UniRule"/>
</dbReference>
<keyword evidence="4" id="KW-0964">Secreted</keyword>
<dbReference type="CDD" id="cd07477">
    <property type="entry name" value="Peptidases_S8_Subtilisin_subset"/>
    <property type="match status" value="1"/>
</dbReference>
<dbReference type="GO" id="GO:0046872">
    <property type="term" value="F:metal ion binding"/>
    <property type="evidence" value="ECO:0007669"/>
    <property type="project" value="UniProtKB-KW"/>
</dbReference>
<comment type="cofactor">
    <cofactor evidence="1">
        <name>Ca(2+)</name>
        <dbReference type="ChEBI" id="CHEBI:29108"/>
    </cofactor>
</comment>
<comment type="similarity">
    <text evidence="3 10 11">Belongs to the peptidase S8 family.</text>
</comment>
<dbReference type="InterPro" id="IPR022398">
    <property type="entry name" value="Peptidase_S8_His-AS"/>
</dbReference>
<keyword evidence="5 10" id="KW-0645">Protease</keyword>
<comment type="subcellular location">
    <subcellularLocation>
        <location evidence="2">Secreted</location>
    </subcellularLocation>
</comment>
<dbReference type="InterPro" id="IPR050131">
    <property type="entry name" value="Peptidase_S8_subtilisin-like"/>
</dbReference>
<dbReference type="PROSITE" id="PS00138">
    <property type="entry name" value="SUBTILASE_SER"/>
    <property type="match status" value="1"/>
</dbReference>
<feature type="domain" description="Peptidase S8/S53" evidence="12">
    <location>
        <begin position="39"/>
        <end position="287"/>
    </location>
</feature>
<evidence type="ECO:0000256" key="11">
    <source>
        <dbReference type="RuleBase" id="RU003355"/>
    </source>
</evidence>
<feature type="active site" description="Charge relay system" evidence="10">
    <location>
        <position position="48"/>
    </location>
</feature>
<dbReference type="PROSITE" id="PS51892">
    <property type="entry name" value="SUBTILASE"/>
    <property type="match status" value="1"/>
</dbReference>
<keyword evidence="8 10" id="KW-0720">Serine protease</keyword>
<keyword evidence="7 10" id="KW-0378">Hydrolase</keyword>
<name>A0A160LK78_BACTI</name>
<dbReference type="Pfam" id="PF00082">
    <property type="entry name" value="Peptidase_S8"/>
    <property type="match status" value="1"/>
</dbReference>
<sequence length="298" mass="31623">MEFKIQSNVIEIQSASPIQVVDWGVNVVQAPEMWSITKGEGIKVAVLDTGIDATHPDLASNYKKGMNFTTSNFTDIMDRQGHGTHCAGIIAGCDNSIGIVGVAPKAELYIAKVLVDDGSGSVEAIVKGIDWAISEQVDIISMSLGSSADPGPVLHNAIKRAHEAGIIIVAATGNENTHVGWPASYDEVIAVGAINQNLDRANFSNFGSETDIAAPGVDIYSTYPVGRYAKLSGTSMATPMVAGVIALILARYRDIGKKLTPDQIMQLIREHSVDLGQKGTDDMFGNGLVSIHELMKTS</sequence>
<evidence type="ECO:0000256" key="6">
    <source>
        <dbReference type="ARBA" id="ARBA00022723"/>
    </source>
</evidence>
<dbReference type="InterPro" id="IPR034202">
    <property type="entry name" value="Subtilisin_Carlsberg-like"/>
</dbReference>
<feature type="active site" description="Charge relay system" evidence="10">
    <location>
        <position position="235"/>
    </location>
</feature>
<evidence type="ECO:0000256" key="2">
    <source>
        <dbReference type="ARBA" id="ARBA00004613"/>
    </source>
</evidence>
<accession>A0A160LK78</accession>
<keyword evidence="6" id="KW-0479">Metal-binding</keyword>
<dbReference type="InterPro" id="IPR036852">
    <property type="entry name" value="Peptidase_S8/S53_dom_sf"/>
</dbReference>
<evidence type="ECO:0000256" key="4">
    <source>
        <dbReference type="ARBA" id="ARBA00022525"/>
    </source>
</evidence>
<dbReference type="AlphaFoldDB" id="A0A160LK78"/>
<gene>
    <name evidence="13" type="ORF">ATN07_33460</name>
</gene>
<dbReference type="SUPFAM" id="SSF52743">
    <property type="entry name" value="Subtilisin-like"/>
    <property type="match status" value="1"/>
</dbReference>
<dbReference type="InterPro" id="IPR023827">
    <property type="entry name" value="Peptidase_S8_Asp-AS"/>
</dbReference>
<evidence type="ECO:0000259" key="12">
    <source>
        <dbReference type="Pfam" id="PF00082"/>
    </source>
</evidence>
<organism evidence="13">
    <name type="scientific">Bacillus thuringiensis subsp. israelensis</name>
    <dbReference type="NCBI Taxonomy" id="1430"/>
    <lineage>
        <taxon>Bacteria</taxon>
        <taxon>Bacillati</taxon>
        <taxon>Bacillota</taxon>
        <taxon>Bacilli</taxon>
        <taxon>Bacillales</taxon>
        <taxon>Bacillaceae</taxon>
        <taxon>Bacillus</taxon>
        <taxon>Bacillus cereus group</taxon>
    </lineage>
</organism>
<reference evidence="13" key="1">
    <citation type="journal article" date="2017" name="Res. Microbiol.">
        <title>Comparative genomics of extrachromosomal elements in Bacillus thuringiensis subsp. israelensis.</title>
        <authorList>
            <person name="Bolotin A."/>
            <person name="Gillis A."/>
            <person name="Sanchis V."/>
            <person name="Nielsen-LeRoux C."/>
            <person name="Mahillon J."/>
            <person name="Lereclus D."/>
            <person name="Sorokin A."/>
        </authorList>
    </citation>
    <scope>NUCLEOTIDE SEQUENCE</scope>
    <source>
        <strain evidence="13">AM65-52</strain>
        <plasmid evidence="13">pAM65-52-3-235K</plasmid>
    </source>
</reference>
<geneLocation type="plasmid" evidence="13">
    <name>pAM65-52-3-235K</name>
</geneLocation>
<keyword evidence="9" id="KW-0106">Calcium</keyword>
<evidence type="ECO:0000256" key="7">
    <source>
        <dbReference type="ARBA" id="ARBA00022801"/>
    </source>
</evidence>
<dbReference type="GO" id="GO:0006508">
    <property type="term" value="P:proteolysis"/>
    <property type="evidence" value="ECO:0007669"/>
    <property type="project" value="UniProtKB-KW"/>
</dbReference>
<dbReference type="EMBL" id="CP013278">
    <property type="protein sequence ID" value="AND28617.1"/>
    <property type="molecule type" value="Genomic_DNA"/>
</dbReference>
<evidence type="ECO:0000256" key="5">
    <source>
        <dbReference type="ARBA" id="ARBA00022670"/>
    </source>
</evidence>
<feature type="active site" description="Charge relay system" evidence="10">
    <location>
        <position position="82"/>
    </location>
</feature>
<dbReference type="PANTHER" id="PTHR43806">
    <property type="entry name" value="PEPTIDASE S8"/>
    <property type="match status" value="1"/>
</dbReference>
<dbReference type="InterPro" id="IPR000209">
    <property type="entry name" value="Peptidase_S8/S53_dom"/>
</dbReference>
<dbReference type="PROSITE" id="PS00137">
    <property type="entry name" value="SUBTILASE_HIS"/>
    <property type="match status" value="1"/>
</dbReference>
<evidence type="ECO:0000256" key="3">
    <source>
        <dbReference type="ARBA" id="ARBA00011073"/>
    </source>
</evidence>
<dbReference type="RefSeq" id="WP_000394584.1">
    <property type="nucleotide sequence ID" value="NZ_CP013278.1"/>
</dbReference>
<evidence type="ECO:0000256" key="9">
    <source>
        <dbReference type="ARBA" id="ARBA00022837"/>
    </source>
</evidence>
<dbReference type="PROSITE" id="PS00136">
    <property type="entry name" value="SUBTILASE_ASP"/>
    <property type="match status" value="1"/>
</dbReference>
<dbReference type="PATRIC" id="fig|1430.6.peg.2011"/>
<dbReference type="Gene3D" id="3.40.50.200">
    <property type="entry name" value="Peptidase S8/S53 domain"/>
    <property type="match status" value="1"/>
</dbReference>
<dbReference type="InterPro" id="IPR015500">
    <property type="entry name" value="Peptidase_S8_subtilisin-rel"/>
</dbReference>
<evidence type="ECO:0000256" key="1">
    <source>
        <dbReference type="ARBA" id="ARBA00001913"/>
    </source>
</evidence>
<protein>
    <submittedName>
        <fullName evidence="13">Peptidase S8</fullName>
    </submittedName>
</protein>
<proteinExistence type="inferred from homology"/>